<protein>
    <submittedName>
        <fullName evidence="1">Uncharacterized protein</fullName>
    </submittedName>
</protein>
<evidence type="ECO:0000313" key="1">
    <source>
        <dbReference type="EMBL" id="TFK51870.1"/>
    </source>
</evidence>
<reference evidence="1 2" key="1">
    <citation type="journal article" date="2019" name="Nat. Ecol. Evol.">
        <title>Megaphylogeny resolves global patterns of mushroom evolution.</title>
        <authorList>
            <person name="Varga T."/>
            <person name="Krizsan K."/>
            <person name="Foldi C."/>
            <person name="Dima B."/>
            <person name="Sanchez-Garcia M."/>
            <person name="Sanchez-Ramirez S."/>
            <person name="Szollosi G.J."/>
            <person name="Szarkandi J.G."/>
            <person name="Papp V."/>
            <person name="Albert L."/>
            <person name="Andreopoulos W."/>
            <person name="Angelini C."/>
            <person name="Antonin V."/>
            <person name="Barry K.W."/>
            <person name="Bougher N.L."/>
            <person name="Buchanan P."/>
            <person name="Buyck B."/>
            <person name="Bense V."/>
            <person name="Catcheside P."/>
            <person name="Chovatia M."/>
            <person name="Cooper J."/>
            <person name="Damon W."/>
            <person name="Desjardin D."/>
            <person name="Finy P."/>
            <person name="Geml J."/>
            <person name="Haridas S."/>
            <person name="Hughes K."/>
            <person name="Justo A."/>
            <person name="Karasinski D."/>
            <person name="Kautmanova I."/>
            <person name="Kiss B."/>
            <person name="Kocsube S."/>
            <person name="Kotiranta H."/>
            <person name="LaButti K.M."/>
            <person name="Lechner B.E."/>
            <person name="Liimatainen K."/>
            <person name="Lipzen A."/>
            <person name="Lukacs Z."/>
            <person name="Mihaltcheva S."/>
            <person name="Morgado L.N."/>
            <person name="Niskanen T."/>
            <person name="Noordeloos M.E."/>
            <person name="Ohm R.A."/>
            <person name="Ortiz-Santana B."/>
            <person name="Ovrebo C."/>
            <person name="Racz N."/>
            <person name="Riley R."/>
            <person name="Savchenko A."/>
            <person name="Shiryaev A."/>
            <person name="Soop K."/>
            <person name="Spirin V."/>
            <person name="Szebenyi C."/>
            <person name="Tomsovsky M."/>
            <person name="Tulloss R.E."/>
            <person name="Uehling J."/>
            <person name="Grigoriev I.V."/>
            <person name="Vagvolgyi C."/>
            <person name="Papp T."/>
            <person name="Martin F.M."/>
            <person name="Miettinen O."/>
            <person name="Hibbett D.S."/>
            <person name="Nagy L.G."/>
        </authorList>
    </citation>
    <scope>NUCLEOTIDE SEQUENCE [LARGE SCALE GENOMIC DNA]</scope>
    <source>
        <strain evidence="1 2">OMC1185</strain>
    </source>
</reference>
<dbReference type="EMBL" id="ML213510">
    <property type="protein sequence ID" value="TFK51870.1"/>
    <property type="molecule type" value="Genomic_DNA"/>
</dbReference>
<evidence type="ECO:0000313" key="2">
    <source>
        <dbReference type="Proteomes" id="UP000305948"/>
    </source>
</evidence>
<accession>A0A5C3N3E9</accession>
<gene>
    <name evidence="1" type="ORF">OE88DRAFT_1658545</name>
</gene>
<proteinExistence type="predicted"/>
<organism evidence="1 2">
    <name type="scientific">Heliocybe sulcata</name>
    <dbReference type="NCBI Taxonomy" id="5364"/>
    <lineage>
        <taxon>Eukaryota</taxon>
        <taxon>Fungi</taxon>
        <taxon>Dikarya</taxon>
        <taxon>Basidiomycota</taxon>
        <taxon>Agaricomycotina</taxon>
        <taxon>Agaricomycetes</taxon>
        <taxon>Gloeophyllales</taxon>
        <taxon>Gloeophyllaceae</taxon>
        <taxon>Heliocybe</taxon>
    </lineage>
</organism>
<name>A0A5C3N3E9_9AGAM</name>
<dbReference type="AlphaFoldDB" id="A0A5C3N3E9"/>
<sequence length="100" mass="11526">MTLSHTCLVFFVARFDPSSSLTVSHIASVREDGRLVPALLMIGTQWKDRAPYNNRDDCCDLWWIRSVRHSPVGYRNVPQKLCEETKRCLHHIGAFPLCVR</sequence>
<dbReference type="Proteomes" id="UP000305948">
    <property type="component" value="Unassembled WGS sequence"/>
</dbReference>
<keyword evidence="2" id="KW-1185">Reference proteome</keyword>